<proteinExistence type="predicted"/>
<name>A0A165MD09_9AGAM</name>
<reference evidence="1 2" key="1">
    <citation type="journal article" date="2016" name="Mol. Biol. Evol.">
        <title>Comparative Genomics of Early-Diverging Mushroom-Forming Fungi Provides Insights into the Origins of Lignocellulose Decay Capabilities.</title>
        <authorList>
            <person name="Nagy L.G."/>
            <person name="Riley R."/>
            <person name="Tritt A."/>
            <person name="Adam C."/>
            <person name="Daum C."/>
            <person name="Floudas D."/>
            <person name="Sun H."/>
            <person name="Yadav J.S."/>
            <person name="Pangilinan J."/>
            <person name="Larsson K.H."/>
            <person name="Matsuura K."/>
            <person name="Barry K."/>
            <person name="Labutti K."/>
            <person name="Kuo R."/>
            <person name="Ohm R.A."/>
            <person name="Bhattacharya S.S."/>
            <person name="Shirouzu T."/>
            <person name="Yoshinaga Y."/>
            <person name="Martin F.M."/>
            <person name="Grigoriev I.V."/>
            <person name="Hibbett D.S."/>
        </authorList>
    </citation>
    <scope>NUCLEOTIDE SEQUENCE [LARGE SCALE GENOMIC DNA]</scope>
    <source>
        <strain evidence="1 2">HHB14362 ss-1</strain>
    </source>
</reference>
<sequence>MGDLRSLRWVLASEIRKGSLPYLPIVGLDEMQRKHYVACLSSPEGHSRSRPYCLLLCEDFLLTKGPHLKEWQRLRRYGSEPEVYVLAARDLSGIKNTPRVYWASPSWNYRLCSCSYLNCRYGDPSYSITHSRSLHIPEAIPDTRLVNAVTLEKIFIKSGSMMEVEILSWFAGGPTLFFRNGRWCWFDSVTG</sequence>
<dbReference type="AlphaFoldDB" id="A0A165MD09"/>
<protein>
    <submittedName>
        <fullName evidence="1">Uncharacterized protein</fullName>
    </submittedName>
</protein>
<dbReference type="EMBL" id="KV425700">
    <property type="protein sequence ID" value="KZT18184.1"/>
    <property type="molecule type" value="Genomic_DNA"/>
</dbReference>
<dbReference type="Proteomes" id="UP000076761">
    <property type="component" value="Unassembled WGS sequence"/>
</dbReference>
<organism evidence="1 2">
    <name type="scientific">Neolentinus lepideus HHB14362 ss-1</name>
    <dbReference type="NCBI Taxonomy" id="1314782"/>
    <lineage>
        <taxon>Eukaryota</taxon>
        <taxon>Fungi</taxon>
        <taxon>Dikarya</taxon>
        <taxon>Basidiomycota</taxon>
        <taxon>Agaricomycotina</taxon>
        <taxon>Agaricomycetes</taxon>
        <taxon>Gloeophyllales</taxon>
        <taxon>Gloeophyllaceae</taxon>
        <taxon>Neolentinus</taxon>
    </lineage>
</organism>
<evidence type="ECO:0000313" key="2">
    <source>
        <dbReference type="Proteomes" id="UP000076761"/>
    </source>
</evidence>
<gene>
    <name evidence="1" type="ORF">NEOLEDRAFT_215195</name>
</gene>
<dbReference type="InParanoid" id="A0A165MD09"/>
<accession>A0A165MD09</accession>
<evidence type="ECO:0000313" key="1">
    <source>
        <dbReference type="EMBL" id="KZT18184.1"/>
    </source>
</evidence>
<dbReference type="OrthoDB" id="10646247at2759"/>
<keyword evidence="2" id="KW-1185">Reference proteome</keyword>